<comment type="similarity">
    <text evidence="2 10">Belongs to the Mediator complex subunit 8 family.</text>
</comment>
<evidence type="ECO:0000256" key="9">
    <source>
        <dbReference type="ARBA" id="ARBA00031261"/>
    </source>
</evidence>
<dbReference type="GeneID" id="115459110"/>
<dbReference type="AlphaFoldDB" id="A0A6P7X2Q9"/>
<dbReference type="Gene3D" id="1.20.58.1710">
    <property type="match status" value="1"/>
</dbReference>
<name>A0A6P7X2Q9_9AMPH</name>
<dbReference type="Proteomes" id="UP000515156">
    <property type="component" value="Unplaced"/>
</dbReference>
<evidence type="ECO:0000256" key="2">
    <source>
        <dbReference type="ARBA" id="ARBA00005716"/>
    </source>
</evidence>
<dbReference type="FunFam" id="1.20.58.1710:FF:000001">
    <property type="entry name" value="Mediator of RNA polymerase II transcription subunit 8"/>
    <property type="match status" value="1"/>
</dbReference>
<evidence type="ECO:0000313" key="12">
    <source>
        <dbReference type="RefSeq" id="XP_030044835.1"/>
    </source>
</evidence>
<evidence type="ECO:0000256" key="6">
    <source>
        <dbReference type="ARBA" id="ARBA00023163"/>
    </source>
</evidence>
<dbReference type="PANTHER" id="PTHR13074:SF9">
    <property type="entry name" value="MEDIATOR OF RNA POLYMERASE II TRANSCRIPTION SUBUNIT 8"/>
    <property type="match status" value="1"/>
</dbReference>
<dbReference type="GO" id="GO:0003712">
    <property type="term" value="F:transcription coregulator activity"/>
    <property type="evidence" value="ECO:0007669"/>
    <property type="project" value="InterPro"/>
</dbReference>
<dbReference type="KEGG" id="muo:115459110"/>
<keyword evidence="7 10" id="KW-0539">Nucleus</keyword>
<evidence type="ECO:0000256" key="8">
    <source>
        <dbReference type="ARBA" id="ARBA00025248"/>
    </source>
</evidence>
<comment type="function">
    <text evidence="8">Component of the Mediator complex, a coactivator involved in the regulated transcription of nearly all RNA polymerase II-dependent genes. Mediator functions as a bridge to convey information from gene-specific regulatory proteins to the basal RNA polymerase II transcription machinery. Mediator is recruited to promoters by direct interactions with regulatory proteins and serves as a scaffold for the assembly of a functional preinitiation complex with RNA polymerase II and the general transcription factors. May play a role as a target recruitment subunit in E3 ubiquitin-protein ligase complexes and thus in ubiquitination and subsequent proteasomal degradation of target proteins.</text>
</comment>
<dbReference type="GO" id="GO:0016592">
    <property type="term" value="C:mediator complex"/>
    <property type="evidence" value="ECO:0007669"/>
    <property type="project" value="InterPro"/>
</dbReference>
<dbReference type="InterPro" id="IPR019364">
    <property type="entry name" value="Mediatior_Med8_fun/met"/>
</dbReference>
<dbReference type="RefSeq" id="XP_030044835.1">
    <property type="nucleotide sequence ID" value="XM_030188975.1"/>
</dbReference>
<protein>
    <recommendedName>
        <fullName evidence="3 10">Mediator of RNA polymerase II transcription subunit 8</fullName>
    </recommendedName>
    <alternativeName>
        <fullName evidence="9 10">Mediator complex subunit 8</fullName>
    </alternativeName>
</protein>
<evidence type="ECO:0000256" key="4">
    <source>
        <dbReference type="ARBA" id="ARBA00023015"/>
    </source>
</evidence>
<reference evidence="12" key="1">
    <citation type="submission" date="2025-08" db="UniProtKB">
        <authorList>
            <consortium name="RefSeq"/>
        </authorList>
    </citation>
    <scope>IDENTIFICATION</scope>
</reference>
<keyword evidence="11" id="KW-1185">Reference proteome</keyword>
<dbReference type="OrthoDB" id="150687at2759"/>
<evidence type="ECO:0000256" key="3">
    <source>
        <dbReference type="ARBA" id="ARBA00020637"/>
    </source>
</evidence>
<sequence>MQREEKQLELSIDALINQVADLKNSLASFIYKLENEYERLTWPSVLDSFALLSGQLNTLNKVLKNEKTPLLRNQVLIPLILTPDRDDEILQILLHKWDGRIRIQKTHPPMKEKGIQYWSVMSLKSGTELKDFVIQ</sequence>
<gene>
    <name evidence="12" type="primary">LOC115459110</name>
    <name evidence="10" type="synonym">MED8</name>
</gene>
<dbReference type="GO" id="GO:0006357">
    <property type="term" value="P:regulation of transcription by RNA polymerase II"/>
    <property type="evidence" value="ECO:0007669"/>
    <property type="project" value="InterPro"/>
</dbReference>
<comment type="subcellular location">
    <subcellularLocation>
        <location evidence="1 10">Nucleus</location>
    </subcellularLocation>
</comment>
<dbReference type="InParanoid" id="A0A6P7X2Q9"/>
<dbReference type="PANTHER" id="PTHR13074">
    <property type="entry name" value="MEDIATOR OF RNA POLYMERASE II TRANSCRIPTION SUBUNIT 8"/>
    <property type="match status" value="1"/>
</dbReference>
<dbReference type="Pfam" id="PF10232">
    <property type="entry name" value="Med8"/>
    <property type="match status" value="1"/>
</dbReference>
<evidence type="ECO:0000256" key="5">
    <source>
        <dbReference type="ARBA" id="ARBA00023159"/>
    </source>
</evidence>
<keyword evidence="6 10" id="KW-0804">Transcription</keyword>
<organism evidence="11 12">
    <name type="scientific">Microcaecilia unicolor</name>
    <dbReference type="NCBI Taxonomy" id="1415580"/>
    <lineage>
        <taxon>Eukaryota</taxon>
        <taxon>Metazoa</taxon>
        <taxon>Chordata</taxon>
        <taxon>Craniata</taxon>
        <taxon>Vertebrata</taxon>
        <taxon>Euteleostomi</taxon>
        <taxon>Amphibia</taxon>
        <taxon>Gymnophiona</taxon>
        <taxon>Siphonopidae</taxon>
        <taxon>Microcaecilia</taxon>
    </lineage>
</organism>
<dbReference type="GO" id="GO:0070847">
    <property type="term" value="C:core mediator complex"/>
    <property type="evidence" value="ECO:0007669"/>
    <property type="project" value="TreeGrafter"/>
</dbReference>
<feature type="non-terminal residue" evidence="12">
    <location>
        <position position="135"/>
    </location>
</feature>
<evidence type="ECO:0000256" key="10">
    <source>
        <dbReference type="RuleBase" id="RU364144"/>
    </source>
</evidence>
<evidence type="ECO:0000256" key="7">
    <source>
        <dbReference type="ARBA" id="ARBA00023242"/>
    </source>
</evidence>
<dbReference type="GO" id="GO:0000978">
    <property type="term" value="F:RNA polymerase II cis-regulatory region sequence-specific DNA binding"/>
    <property type="evidence" value="ECO:0007669"/>
    <property type="project" value="TreeGrafter"/>
</dbReference>
<keyword evidence="4 10" id="KW-0805">Transcription regulation</keyword>
<keyword evidence="5 10" id="KW-0010">Activator</keyword>
<evidence type="ECO:0000256" key="1">
    <source>
        <dbReference type="ARBA" id="ARBA00004123"/>
    </source>
</evidence>
<evidence type="ECO:0000313" key="11">
    <source>
        <dbReference type="Proteomes" id="UP000515156"/>
    </source>
</evidence>
<proteinExistence type="inferred from homology"/>
<accession>A0A6P7X2Q9</accession>
<comment type="subunit">
    <text evidence="10">Component of the Mediator complex.</text>
</comment>